<dbReference type="EMBL" id="SUKA01000002">
    <property type="protein sequence ID" value="TJY66645.1"/>
    <property type="molecule type" value="Genomic_DNA"/>
</dbReference>
<keyword evidence="3" id="KW-1185">Reference proteome</keyword>
<gene>
    <name evidence="2" type="ORF">FAZ19_06920</name>
</gene>
<reference evidence="2 3" key="1">
    <citation type="submission" date="2019-04" db="EMBL/GenBank/DDBJ databases">
        <title>Sphingobacterium olei sp. nov., isolated from oil-contaminated soil.</title>
        <authorList>
            <person name="Liu B."/>
        </authorList>
    </citation>
    <scope>NUCLEOTIDE SEQUENCE [LARGE SCALE GENOMIC DNA]</scope>
    <source>
        <strain evidence="2 3">Y3L14</strain>
    </source>
</reference>
<accession>A0A4U0H4N3</accession>
<sequence>MENHPKLILCLLIILIYGCQQRSDTGKVSEKSVPISLIQTDSSVKKTAADDSLGMIARADESNTKDSSKINPLPMFISGKRFQDISLPSIDLKADSSTEARVSLSVLGASMIASEIKDTLRVRMYNYTSDTLTTGLHYTVEFQDQGKWNKVSPPENVGFEDLGYGILPFTARDFLVALFPDRHNYRSGKYRVLKRYHLRDYSRSKREYEIFAEFEIE</sequence>
<dbReference type="RefSeq" id="WP_136819993.1">
    <property type="nucleotide sequence ID" value="NZ_BMJX01000002.1"/>
</dbReference>
<evidence type="ECO:0000259" key="1">
    <source>
        <dbReference type="Pfam" id="PF20251"/>
    </source>
</evidence>
<feature type="domain" description="Bacterial Ig-like" evidence="1">
    <location>
        <begin position="114"/>
        <end position="215"/>
    </location>
</feature>
<comment type="caution">
    <text evidence="2">The sequence shown here is derived from an EMBL/GenBank/DDBJ whole genome shotgun (WGS) entry which is preliminary data.</text>
</comment>
<evidence type="ECO:0000313" key="2">
    <source>
        <dbReference type="EMBL" id="TJY66645.1"/>
    </source>
</evidence>
<dbReference type="AlphaFoldDB" id="A0A4U0H4N3"/>
<dbReference type="Proteomes" id="UP000309872">
    <property type="component" value="Unassembled WGS sequence"/>
</dbReference>
<dbReference type="Pfam" id="PF20251">
    <property type="entry name" value="Big_14"/>
    <property type="match status" value="1"/>
</dbReference>
<dbReference type="InterPro" id="IPR046878">
    <property type="entry name" value="Big_14"/>
</dbReference>
<proteinExistence type="predicted"/>
<evidence type="ECO:0000313" key="3">
    <source>
        <dbReference type="Proteomes" id="UP000309872"/>
    </source>
</evidence>
<organism evidence="2 3">
    <name type="scientific">Sphingobacterium alkalisoli</name>
    <dbReference type="NCBI Taxonomy" id="1874115"/>
    <lineage>
        <taxon>Bacteria</taxon>
        <taxon>Pseudomonadati</taxon>
        <taxon>Bacteroidota</taxon>
        <taxon>Sphingobacteriia</taxon>
        <taxon>Sphingobacteriales</taxon>
        <taxon>Sphingobacteriaceae</taxon>
        <taxon>Sphingobacterium</taxon>
    </lineage>
</organism>
<name>A0A4U0H4N3_9SPHI</name>
<dbReference type="OrthoDB" id="9820221at2"/>
<protein>
    <recommendedName>
        <fullName evidence="1">Bacterial Ig-like domain-containing protein</fullName>
    </recommendedName>
</protein>
<dbReference type="PROSITE" id="PS51257">
    <property type="entry name" value="PROKAR_LIPOPROTEIN"/>
    <property type="match status" value="1"/>
</dbReference>